<keyword evidence="1" id="KW-0547">Nucleotide-binding</keyword>
<dbReference type="CDD" id="cd05907">
    <property type="entry name" value="VL_LC_FACS_like"/>
    <property type="match status" value="1"/>
</dbReference>
<dbReference type="Pfam" id="PF00501">
    <property type="entry name" value="AMP-binding"/>
    <property type="match status" value="1"/>
</dbReference>
<reference evidence="4" key="1">
    <citation type="submission" date="2021-01" db="EMBL/GenBank/DDBJ databases">
        <title>Whole genome shotgun sequence of Virgisporangium aurantiacum NBRC 16421.</title>
        <authorList>
            <person name="Komaki H."/>
            <person name="Tamura T."/>
        </authorList>
    </citation>
    <scope>NUCLEOTIDE SEQUENCE</scope>
    <source>
        <strain evidence="4">NBRC 16421</strain>
    </source>
</reference>
<dbReference type="PROSITE" id="PS00455">
    <property type="entry name" value="AMP_BINDING"/>
    <property type="match status" value="1"/>
</dbReference>
<dbReference type="Pfam" id="PF23562">
    <property type="entry name" value="AMP-binding_C_3"/>
    <property type="match status" value="1"/>
</dbReference>
<sequence>MSIIDAVTPSTTCTAAPDELARFHALERRSPASLGALLEVRVAATPDAEAYRRPDGRGGWRSQTWADTGRVAAEIAAGLLDLGVAPEDRVAIMSSTRVEWIEVDLGIMCAGAATTTIYPTSTVDEVAHILTDSDSRVAVVENADHLPAVLAAGSPVRHAVLLDGPAPTGATTLEALRERGRQLLTATPTAVTDATAAVRPDDLATLIYTSGTTGRSKGVRLSHRSWLYQAFATQATGLAGPKDVGYLWLPLAHSFGKALLATQLAIGHAAVIDGDVSRVITNLPVVRPTLMPSVPRVFEKVHAGVVATAHRQGGVKARLFDWAIAVGREAVRRRAAGRRPGLWLDARRAVADRLVFAKIRARFGGRMRYMVSGAAKLSADLGEWFDAIGLPVLEGYGLTETSAGILVNRLERPEHGTVGLPLPGSEVAIAADGEILVRGPGVMQGYHELPAATAETLVDGWLRTGDIGEVTARGALRITDRKKDLIKTAGGKYVAPQHIEAQFKTICPLVSTIVVHGDGRPYITALIDLDADAVRVWAAEHDLAGATHAEIARSPQLNRVIDGHIGELNAGLARWESIKRFSILESNLTVEAGDLTPSLKLKRRAVEERYTAVLDGLYTT</sequence>
<dbReference type="EMBL" id="BOPG01000027">
    <property type="protein sequence ID" value="GIJ56823.1"/>
    <property type="molecule type" value="Genomic_DNA"/>
</dbReference>
<proteinExistence type="predicted"/>
<dbReference type="Proteomes" id="UP000612585">
    <property type="component" value="Unassembled WGS sequence"/>
</dbReference>
<dbReference type="PANTHER" id="PTHR43272">
    <property type="entry name" value="LONG-CHAIN-FATTY-ACID--COA LIGASE"/>
    <property type="match status" value="1"/>
</dbReference>
<dbReference type="GO" id="GO:0016020">
    <property type="term" value="C:membrane"/>
    <property type="evidence" value="ECO:0007669"/>
    <property type="project" value="TreeGrafter"/>
</dbReference>
<dbReference type="GO" id="GO:0005524">
    <property type="term" value="F:ATP binding"/>
    <property type="evidence" value="ECO:0007669"/>
    <property type="project" value="UniProtKB-KW"/>
</dbReference>
<name>A0A8J3Z5Q2_9ACTN</name>
<keyword evidence="2" id="KW-0067">ATP-binding</keyword>
<dbReference type="RefSeq" id="WP_203995737.1">
    <property type="nucleotide sequence ID" value="NZ_BOPG01000027.1"/>
</dbReference>
<dbReference type="Gene3D" id="3.40.50.12780">
    <property type="entry name" value="N-terminal domain of ligase-like"/>
    <property type="match status" value="1"/>
</dbReference>
<dbReference type="GO" id="GO:0004467">
    <property type="term" value="F:long-chain fatty acid-CoA ligase activity"/>
    <property type="evidence" value="ECO:0007669"/>
    <property type="project" value="TreeGrafter"/>
</dbReference>
<gene>
    <name evidence="4" type="ORF">Vau01_043390</name>
</gene>
<evidence type="ECO:0000256" key="1">
    <source>
        <dbReference type="ARBA" id="ARBA00022741"/>
    </source>
</evidence>
<dbReference type="SUPFAM" id="SSF56801">
    <property type="entry name" value="Acetyl-CoA synthetase-like"/>
    <property type="match status" value="1"/>
</dbReference>
<dbReference type="PANTHER" id="PTHR43272:SF33">
    <property type="entry name" value="AMP-BINDING DOMAIN-CONTAINING PROTEIN-RELATED"/>
    <property type="match status" value="1"/>
</dbReference>
<dbReference type="InterPro" id="IPR020845">
    <property type="entry name" value="AMP-binding_CS"/>
</dbReference>
<evidence type="ECO:0000259" key="3">
    <source>
        <dbReference type="Pfam" id="PF00501"/>
    </source>
</evidence>
<dbReference type="AlphaFoldDB" id="A0A8J3Z5Q2"/>
<dbReference type="InterPro" id="IPR000873">
    <property type="entry name" value="AMP-dep_synth/lig_dom"/>
</dbReference>
<organism evidence="4 5">
    <name type="scientific">Virgisporangium aurantiacum</name>
    <dbReference type="NCBI Taxonomy" id="175570"/>
    <lineage>
        <taxon>Bacteria</taxon>
        <taxon>Bacillati</taxon>
        <taxon>Actinomycetota</taxon>
        <taxon>Actinomycetes</taxon>
        <taxon>Micromonosporales</taxon>
        <taxon>Micromonosporaceae</taxon>
        <taxon>Virgisporangium</taxon>
    </lineage>
</organism>
<evidence type="ECO:0000256" key="2">
    <source>
        <dbReference type="ARBA" id="ARBA00022840"/>
    </source>
</evidence>
<keyword evidence="5" id="KW-1185">Reference proteome</keyword>
<feature type="domain" description="AMP-dependent synthetase/ligase" evidence="3">
    <location>
        <begin position="39"/>
        <end position="447"/>
    </location>
</feature>
<comment type="caution">
    <text evidence="4">The sequence shown here is derived from an EMBL/GenBank/DDBJ whole genome shotgun (WGS) entry which is preliminary data.</text>
</comment>
<evidence type="ECO:0000313" key="5">
    <source>
        <dbReference type="Proteomes" id="UP000612585"/>
    </source>
</evidence>
<evidence type="ECO:0000313" key="4">
    <source>
        <dbReference type="EMBL" id="GIJ56823.1"/>
    </source>
</evidence>
<dbReference type="InterPro" id="IPR042099">
    <property type="entry name" value="ANL_N_sf"/>
</dbReference>
<accession>A0A8J3Z5Q2</accession>
<protein>
    <submittedName>
        <fullName evidence="4">AMP-dependent synthetase</fullName>
    </submittedName>
</protein>